<feature type="signal peptide" evidence="7">
    <location>
        <begin position="1"/>
        <end position="25"/>
    </location>
</feature>
<keyword evidence="6" id="KW-1133">Transmembrane helix</keyword>
<feature type="compositionally biased region" description="Acidic residues" evidence="5">
    <location>
        <begin position="855"/>
        <end position="864"/>
    </location>
</feature>
<evidence type="ECO:0000256" key="4">
    <source>
        <dbReference type="ARBA" id="ARBA00023293"/>
    </source>
</evidence>
<evidence type="ECO:0000313" key="9">
    <source>
        <dbReference type="EMBL" id="ORZ20482.1"/>
    </source>
</evidence>
<dbReference type="InterPro" id="IPR050401">
    <property type="entry name" value="Cyclic_nucleotide_synthase"/>
</dbReference>
<dbReference type="Gene3D" id="3.40.50.2300">
    <property type="match status" value="3"/>
</dbReference>
<evidence type="ECO:0000256" key="3">
    <source>
        <dbReference type="ARBA" id="ARBA00023239"/>
    </source>
</evidence>
<organism evidence="9 10">
    <name type="scientific">Absidia repens</name>
    <dbReference type="NCBI Taxonomy" id="90262"/>
    <lineage>
        <taxon>Eukaryota</taxon>
        <taxon>Fungi</taxon>
        <taxon>Fungi incertae sedis</taxon>
        <taxon>Mucoromycota</taxon>
        <taxon>Mucoromycotina</taxon>
        <taxon>Mucoromycetes</taxon>
        <taxon>Mucorales</taxon>
        <taxon>Cunninghamellaceae</taxon>
        <taxon>Absidia</taxon>
    </lineage>
</organism>
<dbReference type="GO" id="GO:0001653">
    <property type="term" value="F:peptide receptor activity"/>
    <property type="evidence" value="ECO:0007669"/>
    <property type="project" value="TreeGrafter"/>
</dbReference>
<keyword evidence="6" id="KW-0812">Transmembrane</keyword>
<sequence>MSIVLLRFALIYILILLFTTSSVRAFQWAGIDNSSALQQPQLLLPTCSVSTTTNSVSGNSQQQRKPRIAVFSHNEANAASYFHHPEQGALDAATIVDVQIEWNRHLVTTGLKMSDDIKAAVDQKVDGIILSIPDNTVFEAAQYALERHVPMIVFNVGQDYASQLGLTRVLQDDKKGGELLGQELQQRGYANPLIVQFAQSNDTACQDRIEGLQSVMTDTHHTPVMLHDNNSTLSPSAEIIRIYQEGDYDSIVSLSGANAVDIVTDSVLTMLDDEKDAHIGVGFFDLGGNNMTSLFQKHRDVFAISHLPYYEIALPVFYLYLKILTGKDVYVNKTISTGPTLVTNTTLTQILENEQTTMIPLNDQTGYVGAATGDTYNSAVMRGAFDLAHKLNWTLLNGFDHSTANEPDGQARSQISSYVKQDVSGIILESSDESIERYSNKSQVALVQIGSFFEEVKSNAPNVAIDLDDLAQSLAETLIQDDIKAPVCFAEKTGPDVSSLCRQFYDAYKKLSTLSLAISPTTEQQQQQHELATNPASSEGGNSSLVPQAHHVIHYINISTGDATDKQFQNIMTFLETIHYEPDAFVTFSDHIFDIINSRILKGYLKKDTVVYTSSDLFDQVQAFVSGRIRRFWYLNLFALGFLSLLNILLINTITYQPWMHTQLATPMVDNICPLGTFYSQISPDYFCLDNNQRTRLAIQCSPCPENTYTDRYNKRSCSACDYGTYAPPGSSSCTHCDQGNTNSHCQAFEADQNENQRRIFIAIIVPITVILFLALCAFIVWRSRKYLLRRQRLRDETWLLSFDELMNEKIKQLSPTNEEDTNTLASDDDDGYLDNDDTSKDNDGYGNGIVTKSDDDEGSDPDDTKDNISGTRHNNEKQDQQPQRHSLQHQLLIPTNHSGDSPLSKSKCASVMIDVPEPQSAHIKSNKKLGSQKYFTSLPSTESTDLIYTKCYRHNLPVFVKQIGSKRVRIDEIVRTEAALMKETRHQNLVEFVGLILEPHRTFIVEEYCAKGSLTDVLADPDIDLTWIFRFSLINDLIQGMAFIHRSKFTTHGCLTSSACFISSKWELKISDYGLHKLRRSQVDSVLLPSVRNNYLEATEQKDDIINNLDRINIVQFNRTLLWLAPESVFRTPSGIYLTNPSKLADVYRQVKNIMIKKRNFYELTF</sequence>
<name>A0A1X2IQC9_9FUNG</name>
<dbReference type="SUPFAM" id="SSF53822">
    <property type="entry name" value="Periplasmic binding protein-like I"/>
    <property type="match status" value="2"/>
</dbReference>
<dbReference type="PANTHER" id="PTHR11920">
    <property type="entry name" value="GUANYLYL CYCLASE"/>
    <property type="match status" value="1"/>
</dbReference>
<dbReference type="Proteomes" id="UP000193560">
    <property type="component" value="Unassembled WGS sequence"/>
</dbReference>
<dbReference type="STRING" id="90262.A0A1X2IQC9"/>
<accession>A0A1X2IQC9</accession>
<reference evidence="9 10" key="1">
    <citation type="submission" date="2016-07" db="EMBL/GenBank/DDBJ databases">
        <title>Pervasive Adenine N6-methylation of Active Genes in Fungi.</title>
        <authorList>
            <consortium name="DOE Joint Genome Institute"/>
            <person name="Mondo S.J."/>
            <person name="Dannebaum R.O."/>
            <person name="Kuo R.C."/>
            <person name="Labutti K."/>
            <person name="Haridas S."/>
            <person name="Kuo A."/>
            <person name="Salamov A."/>
            <person name="Ahrendt S.R."/>
            <person name="Lipzen A."/>
            <person name="Sullivan W."/>
            <person name="Andreopoulos W.B."/>
            <person name="Clum A."/>
            <person name="Lindquist E."/>
            <person name="Daum C."/>
            <person name="Ramamoorthy G.K."/>
            <person name="Gryganskyi A."/>
            <person name="Culley D."/>
            <person name="Magnuson J.K."/>
            <person name="James T.Y."/>
            <person name="O'Malley M.A."/>
            <person name="Stajich J.E."/>
            <person name="Spatafora J.W."/>
            <person name="Visel A."/>
            <person name="Grigoriev I.V."/>
        </authorList>
    </citation>
    <scope>NUCLEOTIDE SEQUENCE [LARGE SCALE GENOMIC DNA]</scope>
    <source>
        <strain evidence="9 10">NRRL 1336</strain>
    </source>
</reference>
<comment type="caution">
    <text evidence="9">The sequence shown here is derived from an EMBL/GenBank/DDBJ whole genome shotgun (WGS) entry which is preliminary data.</text>
</comment>
<evidence type="ECO:0000256" key="5">
    <source>
        <dbReference type="SAM" id="MobiDB-lite"/>
    </source>
</evidence>
<evidence type="ECO:0000259" key="8">
    <source>
        <dbReference type="PROSITE" id="PS50011"/>
    </source>
</evidence>
<dbReference type="OrthoDB" id="60033at2759"/>
<dbReference type="EC" id="4.6.1.2" evidence="1"/>
<keyword evidence="6" id="KW-0472">Membrane</keyword>
<feature type="domain" description="Protein kinase" evidence="8">
    <location>
        <begin position="924"/>
        <end position="1167"/>
    </location>
</feature>
<keyword evidence="7" id="KW-0732">Signal</keyword>
<dbReference type="GO" id="GO:0004383">
    <property type="term" value="F:guanylate cyclase activity"/>
    <property type="evidence" value="ECO:0007669"/>
    <property type="project" value="UniProtKB-EC"/>
</dbReference>
<dbReference type="InterPro" id="IPR001245">
    <property type="entry name" value="Ser-Thr/Tyr_kinase_cat_dom"/>
</dbReference>
<dbReference type="InterPro" id="IPR011009">
    <property type="entry name" value="Kinase-like_dom_sf"/>
</dbReference>
<dbReference type="Pfam" id="PF13407">
    <property type="entry name" value="Peripla_BP_4"/>
    <property type="match status" value="1"/>
</dbReference>
<evidence type="ECO:0000256" key="2">
    <source>
        <dbReference type="ARBA" id="ARBA00022741"/>
    </source>
</evidence>
<feature type="chain" id="PRO_5010855973" description="guanylate cyclase" evidence="7">
    <location>
        <begin position="26"/>
        <end position="1167"/>
    </location>
</feature>
<gene>
    <name evidence="9" type="ORF">BCR42DRAFT_434868</name>
</gene>
<dbReference type="InterPro" id="IPR000719">
    <property type="entry name" value="Prot_kinase_dom"/>
</dbReference>
<dbReference type="InterPro" id="IPR020635">
    <property type="entry name" value="Tyr_kinase_cat_dom"/>
</dbReference>
<dbReference type="SUPFAM" id="SSF57184">
    <property type="entry name" value="Growth factor receptor domain"/>
    <property type="match status" value="1"/>
</dbReference>
<dbReference type="GO" id="GO:0004713">
    <property type="term" value="F:protein tyrosine kinase activity"/>
    <property type="evidence" value="ECO:0007669"/>
    <property type="project" value="InterPro"/>
</dbReference>
<keyword evidence="3" id="KW-0456">Lyase</keyword>
<feature type="region of interest" description="Disordered" evidence="5">
    <location>
        <begin position="812"/>
        <end position="887"/>
    </location>
</feature>
<dbReference type="Gene3D" id="1.10.510.10">
    <property type="entry name" value="Transferase(Phosphotransferase) domain 1"/>
    <property type="match status" value="1"/>
</dbReference>
<feature type="transmembrane region" description="Helical" evidence="6">
    <location>
        <begin position="760"/>
        <end position="782"/>
    </location>
</feature>
<keyword evidence="2" id="KW-0547">Nucleotide-binding</keyword>
<dbReference type="InterPro" id="IPR009030">
    <property type="entry name" value="Growth_fac_rcpt_cys_sf"/>
</dbReference>
<dbReference type="SMART" id="SM00219">
    <property type="entry name" value="TyrKc"/>
    <property type="match status" value="1"/>
</dbReference>
<proteinExistence type="predicted"/>
<evidence type="ECO:0000256" key="1">
    <source>
        <dbReference type="ARBA" id="ARBA00012202"/>
    </source>
</evidence>
<dbReference type="InterPro" id="IPR028082">
    <property type="entry name" value="Peripla_BP_I"/>
</dbReference>
<evidence type="ECO:0000313" key="10">
    <source>
        <dbReference type="Proteomes" id="UP000193560"/>
    </source>
</evidence>
<dbReference type="AlphaFoldDB" id="A0A1X2IQC9"/>
<dbReference type="EMBL" id="MCGE01000006">
    <property type="protein sequence ID" value="ORZ20482.1"/>
    <property type="molecule type" value="Genomic_DNA"/>
</dbReference>
<dbReference type="InterPro" id="IPR025997">
    <property type="entry name" value="SBP_2_dom"/>
</dbReference>
<keyword evidence="10" id="KW-1185">Reference proteome</keyword>
<dbReference type="CDD" id="cd00185">
    <property type="entry name" value="TNFRSF"/>
    <property type="match status" value="1"/>
</dbReference>
<keyword evidence="4" id="KW-0141">cGMP biosynthesis</keyword>
<feature type="region of interest" description="Disordered" evidence="5">
    <location>
        <begin position="522"/>
        <end position="541"/>
    </location>
</feature>
<feature type="compositionally biased region" description="Acidic residues" evidence="5">
    <location>
        <begin position="818"/>
        <end position="837"/>
    </location>
</feature>
<dbReference type="PANTHER" id="PTHR11920:SF335">
    <property type="entry name" value="GUANYLATE CYCLASE"/>
    <property type="match status" value="1"/>
</dbReference>
<dbReference type="GO" id="GO:0005886">
    <property type="term" value="C:plasma membrane"/>
    <property type="evidence" value="ECO:0007669"/>
    <property type="project" value="TreeGrafter"/>
</dbReference>
<dbReference type="SUPFAM" id="SSF56112">
    <property type="entry name" value="Protein kinase-like (PK-like)"/>
    <property type="match status" value="1"/>
</dbReference>
<dbReference type="GO" id="GO:0007168">
    <property type="term" value="P:receptor guanylyl cyclase signaling pathway"/>
    <property type="evidence" value="ECO:0007669"/>
    <property type="project" value="TreeGrafter"/>
</dbReference>
<evidence type="ECO:0000256" key="7">
    <source>
        <dbReference type="SAM" id="SignalP"/>
    </source>
</evidence>
<protein>
    <recommendedName>
        <fullName evidence="1">guanylate cyclase</fullName>
        <ecNumber evidence="1">4.6.1.2</ecNumber>
    </recommendedName>
</protein>
<feature type="transmembrane region" description="Helical" evidence="6">
    <location>
        <begin position="632"/>
        <end position="651"/>
    </location>
</feature>
<dbReference type="GO" id="GO:0004016">
    <property type="term" value="F:adenylate cyclase activity"/>
    <property type="evidence" value="ECO:0007669"/>
    <property type="project" value="TreeGrafter"/>
</dbReference>
<dbReference type="PROSITE" id="PS50011">
    <property type="entry name" value="PROTEIN_KINASE_DOM"/>
    <property type="match status" value="1"/>
</dbReference>
<dbReference type="Pfam" id="PF07714">
    <property type="entry name" value="PK_Tyr_Ser-Thr"/>
    <property type="match status" value="1"/>
</dbReference>
<dbReference type="GO" id="GO:0005524">
    <property type="term" value="F:ATP binding"/>
    <property type="evidence" value="ECO:0007669"/>
    <property type="project" value="InterPro"/>
</dbReference>
<evidence type="ECO:0000256" key="6">
    <source>
        <dbReference type="SAM" id="Phobius"/>
    </source>
</evidence>